<dbReference type="AlphaFoldDB" id="A0A852ZH40"/>
<dbReference type="RefSeq" id="WP_179786268.1">
    <property type="nucleotide sequence ID" value="NZ_BAAARR010000022.1"/>
</dbReference>
<protein>
    <submittedName>
        <fullName evidence="4">Glycosyltransferase involved in cell wall biosynthesis</fullName>
    </submittedName>
</protein>
<dbReference type="SUPFAM" id="SSF53756">
    <property type="entry name" value="UDP-Glycosyltransferase/glycogen phosphorylase"/>
    <property type="match status" value="1"/>
</dbReference>
<reference evidence="4 5" key="1">
    <citation type="submission" date="2020-07" db="EMBL/GenBank/DDBJ databases">
        <title>Sequencing the genomes of 1000 actinobacteria strains.</title>
        <authorList>
            <person name="Klenk H.-P."/>
        </authorList>
    </citation>
    <scope>NUCLEOTIDE SEQUENCE [LARGE SCALE GENOMIC DNA]</scope>
    <source>
        <strain evidence="4 5">DSM 18448</strain>
    </source>
</reference>
<evidence type="ECO:0000313" key="4">
    <source>
        <dbReference type="EMBL" id="NYH88360.1"/>
    </source>
</evidence>
<dbReference type="CDD" id="cd03801">
    <property type="entry name" value="GT4_PimA-like"/>
    <property type="match status" value="1"/>
</dbReference>
<keyword evidence="5" id="KW-1185">Reference proteome</keyword>
<dbReference type="GO" id="GO:0016757">
    <property type="term" value="F:glycosyltransferase activity"/>
    <property type="evidence" value="ECO:0007669"/>
    <property type="project" value="InterPro"/>
</dbReference>
<evidence type="ECO:0000259" key="3">
    <source>
        <dbReference type="Pfam" id="PF00534"/>
    </source>
</evidence>
<dbReference type="PANTHER" id="PTHR45947">
    <property type="entry name" value="SULFOQUINOVOSYL TRANSFERASE SQD2"/>
    <property type="match status" value="1"/>
</dbReference>
<dbReference type="InterPro" id="IPR050194">
    <property type="entry name" value="Glycosyltransferase_grp1"/>
</dbReference>
<evidence type="ECO:0000256" key="1">
    <source>
        <dbReference type="ARBA" id="ARBA00022679"/>
    </source>
</evidence>
<accession>A0A852ZH40</accession>
<dbReference type="EMBL" id="JACBZH010000001">
    <property type="protein sequence ID" value="NYH88360.1"/>
    <property type="molecule type" value="Genomic_DNA"/>
</dbReference>
<dbReference type="PANTHER" id="PTHR45947:SF3">
    <property type="entry name" value="SULFOQUINOVOSYL TRANSFERASE SQD2"/>
    <property type="match status" value="1"/>
</dbReference>
<comment type="caution">
    <text evidence="4">The sequence shown here is derived from an EMBL/GenBank/DDBJ whole genome shotgun (WGS) entry which is preliminary data.</text>
</comment>
<feature type="region of interest" description="Disordered" evidence="2">
    <location>
        <begin position="384"/>
        <end position="413"/>
    </location>
</feature>
<dbReference type="Proteomes" id="UP000579605">
    <property type="component" value="Unassembled WGS sequence"/>
</dbReference>
<dbReference type="Gene3D" id="3.40.50.2000">
    <property type="entry name" value="Glycogen Phosphorylase B"/>
    <property type="match status" value="2"/>
</dbReference>
<evidence type="ECO:0000313" key="5">
    <source>
        <dbReference type="Proteomes" id="UP000579605"/>
    </source>
</evidence>
<dbReference type="InterPro" id="IPR001296">
    <property type="entry name" value="Glyco_trans_1"/>
</dbReference>
<evidence type="ECO:0000256" key="2">
    <source>
        <dbReference type="SAM" id="MobiDB-lite"/>
    </source>
</evidence>
<sequence>MHVLITAVGERTEHWVDLFRMLAKRPDVRLTVLAANVSRLTVEEMDRLDRGHPRISFHLANSALSKGSTGRMASVVFGRGTGRALADVHPDVVHIIGEAGYLSTSQVLRMRRHRWPDVPVTLYAAQNVVTRFPFSFPQLERRAYRAVDCALPTTPAAEQVLRAKGYRGASRIVPLGVDTSLFHPGPSSPPTPGAPFTVGFVGRLEPHKGITDLLTAVRHLNCDLLLVGTGPLSGEVVRESQRRRDRIELHPWVSHHALPALLTRMDVLALPSLEVFQRNVAPWITIPLREQFSRVLVEAMACGVPVVGSDAGEIPHAIGTAGLIHPAGDVDALVTRLRQVRDDQDLAERLRVAGMERARRFDWSRVADSLYELWQALVDTGRRPVDTADRGAPAPGTAGRPTVVDPEEEGLPK</sequence>
<organism evidence="4 5">
    <name type="scientific">Actinopolymorpha rutila</name>
    <dbReference type="NCBI Taxonomy" id="446787"/>
    <lineage>
        <taxon>Bacteria</taxon>
        <taxon>Bacillati</taxon>
        <taxon>Actinomycetota</taxon>
        <taxon>Actinomycetes</taxon>
        <taxon>Propionibacteriales</taxon>
        <taxon>Actinopolymorphaceae</taxon>
        <taxon>Actinopolymorpha</taxon>
    </lineage>
</organism>
<keyword evidence="1 4" id="KW-0808">Transferase</keyword>
<dbReference type="Pfam" id="PF00534">
    <property type="entry name" value="Glycos_transf_1"/>
    <property type="match status" value="1"/>
</dbReference>
<proteinExistence type="predicted"/>
<feature type="domain" description="Glycosyl transferase family 1" evidence="3">
    <location>
        <begin position="192"/>
        <end position="354"/>
    </location>
</feature>
<name>A0A852ZH40_9ACTN</name>
<gene>
    <name evidence="4" type="ORF">F4554_000998</name>
</gene>